<sequence>MNDDTVDELDEAQHPTTETAAEGPVVGFELTLARNKPAECTLFLVEKGGDSSGDAWITAREGAFVDLDSSR</sequence>
<accession>A0A1H8QYT2</accession>
<dbReference type="OrthoDB" id="186853at2157"/>
<gene>
    <name evidence="3" type="ORF">SAMN04487948_103380</name>
</gene>
<dbReference type="Proteomes" id="UP000199126">
    <property type="component" value="Unassembled WGS sequence"/>
</dbReference>
<feature type="compositionally biased region" description="Acidic residues" evidence="1">
    <location>
        <begin position="1"/>
        <end position="10"/>
    </location>
</feature>
<dbReference type="Pfam" id="PF24351">
    <property type="entry name" value="DUF7511"/>
    <property type="match status" value="1"/>
</dbReference>
<feature type="region of interest" description="Disordered" evidence="1">
    <location>
        <begin position="1"/>
        <end position="23"/>
    </location>
</feature>
<name>A0A1H8QYT2_9EURY</name>
<protein>
    <recommendedName>
        <fullName evidence="2">DUF7511 domain-containing protein</fullName>
    </recommendedName>
</protein>
<dbReference type="InterPro" id="IPR055933">
    <property type="entry name" value="DUF7511"/>
</dbReference>
<reference evidence="4" key="1">
    <citation type="submission" date="2016-10" db="EMBL/GenBank/DDBJ databases">
        <authorList>
            <person name="Varghese N."/>
            <person name="Submissions S."/>
        </authorList>
    </citation>
    <scope>NUCLEOTIDE SEQUENCE [LARGE SCALE GENOMIC DNA]</scope>
    <source>
        <strain evidence="4">CGMCC 1.10121</strain>
    </source>
</reference>
<dbReference type="RefSeq" id="WP_089822700.1">
    <property type="nucleotide sequence ID" value="NZ_FODV01000003.1"/>
</dbReference>
<evidence type="ECO:0000313" key="4">
    <source>
        <dbReference type="Proteomes" id="UP000199126"/>
    </source>
</evidence>
<evidence type="ECO:0000259" key="2">
    <source>
        <dbReference type="Pfam" id="PF24351"/>
    </source>
</evidence>
<evidence type="ECO:0000313" key="3">
    <source>
        <dbReference type="EMBL" id="SEO59014.1"/>
    </source>
</evidence>
<proteinExistence type="predicted"/>
<keyword evidence="4" id="KW-1185">Reference proteome</keyword>
<feature type="domain" description="DUF7511" evidence="2">
    <location>
        <begin position="35"/>
        <end position="71"/>
    </location>
</feature>
<evidence type="ECO:0000256" key="1">
    <source>
        <dbReference type="SAM" id="MobiDB-lite"/>
    </source>
</evidence>
<dbReference type="AlphaFoldDB" id="A0A1H8QYT2"/>
<dbReference type="EMBL" id="FODV01000003">
    <property type="protein sequence ID" value="SEO59014.1"/>
    <property type="molecule type" value="Genomic_DNA"/>
</dbReference>
<organism evidence="3 4">
    <name type="scientific">Halogranum amylolyticum</name>
    <dbReference type="NCBI Taxonomy" id="660520"/>
    <lineage>
        <taxon>Archaea</taxon>
        <taxon>Methanobacteriati</taxon>
        <taxon>Methanobacteriota</taxon>
        <taxon>Stenosarchaea group</taxon>
        <taxon>Halobacteria</taxon>
        <taxon>Halobacteriales</taxon>
        <taxon>Haloferacaceae</taxon>
    </lineage>
</organism>